<dbReference type="PANTHER" id="PTHR33387">
    <property type="entry name" value="RMLC-LIKE JELLY ROLL FOLD PROTEIN"/>
    <property type="match status" value="1"/>
</dbReference>
<feature type="signal peptide" evidence="1">
    <location>
        <begin position="1"/>
        <end position="36"/>
    </location>
</feature>
<dbReference type="SUPFAM" id="SSF51182">
    <property type="entry name" value="RmlC-like cupins"/>
    <property type="match status" value="1"/>
</dbReference>
<dbReference type="PANTHER" id="PTHR33387:SF3">
    <property type="entry name" value="DUF985 DOMAIN-CONTAINING PROTEIN"/>
    <property type="match status" value="1"/>
</dbReference>
<evidence type="ECO:0000313" key="3">
    <source>
        <dbReference type="EMBL" id="AMJ75227.1"/>
    </source>
</evidence>
<dbReference type="Pfam" id="PF06172">
    <property type="entry name" value="Cupin_5"/>
    <property type="match status" value="1"/>
</dbReference>
<organism evidence="4 6">
    <name type="scientific">Alteromonas stellipolaris</name>
    <dbReference type="NCBI Taxonomy" id="233316"/>
    <lineage>
        <taxon>Bacteria</taxon>
        <taxon>Pseudomonadati</taxon>
        <taxon>Pseudomonadota</taxon>
        <taxon>Gammaproteobacteria</taxon>
        <taxon>Alteromonadales</taxon>
        <taxon>Alteromonadaceae</taxon>
        <taxon>Alteromonas/Salinimonas group</taxon>
        <taxon>Alteromonas</taxon>
    </lineage>
</organism>
<reference evidence="3 5" key="1">
    <citation type="submission" date="2015-12" db="EMBL/GenBank/DDBJ databases">
        <title>Intraspecies pangenome expansion in the marine bacterium Alteromonas.</title>
        <authorList>
            <person name="Lopez-Perez M."/>
            <person name="Rodriguez-Valera F."/>
        </authorList>
    </citation>
    <scope>NUCLEOTIDE SEQUENCE [LARGE SCALE GENOMIC DNA]</scope>
    <source>
        <strain evidence="3 5">LMG 21861</strain>
    </source>
</reference>
<dbReference type="InterPro" id="IPR039935">
    <property type="entry name" value="YML079W-like"/>
</dbReference>
<dbReference type="PROSITE" id="PS51257">
    <property type="entry name" value="PROKAR_LIPOPROTEIN"/>
    <property type="match status" value="1"/>
</dbReference>
<feature type="chain" id="PRO_5043588910" evidence="1">
    <location>
        <begin position="37"/>
        <end position="207"/>
    </location>
</feature>
<evidence type="ECO:0000256" key="1">
    <source>
        <dbReference type="SAM" id="SignalP"/>
    </source>
</evidence>
<dbReference type="Gene3D" id="2.60.120.10">
    <property type="entry name" value="Jelly Rolls"/>
    <property type="match status" value="1"/>
</dbReference>
<gene>
    <name evidence="3" type="ORF">AVL57_15420</name>
    <name evidence="4" type="ORF">Q4527_11025</name>
</gene>
<dbReference type="CDD" id="cd06121">
    <property type="entry name" value="cupin_YML079wp"/>
    <property type="match status" value="1"/>
</dbReference>
<dbReference type="EMBL" id="JAUOQI010000006">
    <property type="protein sequence ID" value="MDO6577929.1"/>
    <property type="molecule type" value="Genomic_DNA"/>
</dbReference>
<dbReference type="KEGG" id="asq:AVL57_15420"/>
<evidence type="ECO:0000313" key="5">
    <source>
        <dbReference type="Proteomes" id="UP000056750"/>
    </source>
</evidence>
<evidence type="ECO:0000313" key="6">
    <source>
        <dbReference type="Proteomes" id="UP001170717"/>
    </source>
</evidence>
<dbReference type="EMBL" id="CP013926">
    <property type="protein sequence ID" value="AMJ75227.1"/>
    <property type="molecule type" value="Genomic_DNA"/>
</dbReference>
<dbReference type="InterPro" id="IPR011051">
    <property type="entry name" value="RmlC_Cupin_sf"/>
</dbReference>
<feature type="domain" description="DUF985" evidence="2">
    <location>
        <begin position="47"/>
        <end position="185"/>
    </location>
</feature>
<dbReference type="InterPro" id="IPR009327">
    <property type="entry name" value="Cupin_DUF985"/>
</dbReference>
<evidence type="ECO:0000259" key="2">
    <source>
        <dbReference type="Pfam" id="PF06172"/>
    </source>
</evidence>
<dbReference type="AlphaFoldDB" id="A0AAW7Z3H6"/>
<dbReference type="Proteomes" id="UP001170717">
    <property type="component" value="Unassembled WGS sequence"/>
</dbReference>
<dbReference type="InterPro" id="IPR014710">
    <property type="entry name" value="RmlC-like_jellyroll"/>
</dbReference>
<protein>
    <submittedName>
        <fullName evidence="4">Cupin domain-containing protein</fullName>
    </submittedName>
    <submittedName>
        <fullName evidence="3">Purine nucleoside permease</fullName>
    </submittedName>
</protein>
<evidence type="ECO:0000313" key="4">
    <source>
        <dbReference type="EMBL" id="MDO6577929.1"/>
    </source>
</evidence>
<proteinExistence type="predicted"/>
<dbReference type="Proteomes" id="UP000056750">
    <property type="component" value="Chromosome"/>
</dbReference>
<name>A0AAW7Z3H6_9ALTE</name>
<accession>A0AAW7Z3H6</accession>
<keyword evidence="5" id="KW-1185">Reference proteome</keyword>
<keyword evidence="1" id="KW-0732">Signal</keyword>
<reference evidence="4" key="2">
    <citation type="submission" date="2023-07" db="EMBL/GenBank/DDBJ databases">
        <title>Genome content predicts the carbon catabolic preferences of heterotrophic bacteria.</title>
        <authorList>
            <person name="Gralka M."/>
        </authorList>
    </citation>
    <scope>NUCLEOTIDE SEQUENCE</scope>
    <source>
        <strain evidence="4">F2M12</strain>
    </source>
</reference>
<sequence>MLKIKTQKFVLPFVLSITLLCTLLSACTSVTSTTQAATSLDKKLTAEQLIESLNLTGHVEGGFFRQTFKADHRPLISTTNGDRVNMTSIYYLLSAKSPIGHFHMNRSDIMHYFHMGDPITYYLINQDGSLETHVLGPDPTQGHKMQMVVKGGTWKASKILTTGPYGYGLIGEAVAPGFEYIDMQLGKRTELVNQFPQHRELITSLTR</sequence>